<evidence type="ECO:0000256" key="1">
    <source>
        <dbReference type="SAM" id="Phobius"/>
    </source>
</evidence>
<proteinExistence type="predicted"/>
<evidence type="ECO:0000313" key="2">
    <source>
        <dbReference type="EMBL" id="GAI92281.1"/>
    </source>
</evidence>
<reference evidence="2" key="1">
    <citation type="journal article" date="2014" name="Front. Microbiol.">
        <title>High frequency of phylogenetically diverse reductive dehalogenase-homologous genes in deep subseafloor sedimentary metagenomes.</title>
        <authorList>
            <person name="Kawai M."/>
            <person name="Futagami T."/>
            <person name="Toyoda A."/>
            <person name="Takaki Y."/>
            <person name="Nishi S."/>
            <person name="Hori S."/>
            <person name="Arai W."/>
            <person name="Tsubouchi T."/>
            <person name="Morono Y."/>
            <person name="Uchiyama I."/>
            <person name="Ito T."/>
            <person name="Fujiyama A."/>
            <person name="Inagaki F."/>
            <person name="Takami H."/>
        </authorList>
    </citation>
    <scope>NUCLEOTIDE SEQUENCE</scope>
    <source>
        <strain evidence="2">Expedition CK06-06</strain>
    </source>
</reference>
<sequence>MIFADDLINSGQDYNIEIQFPGANYLTVWWIRTNVISNCRKLGFAAHWKISLDDTWFLNYRLLDQTRVITHQEFFDQVVIPVCDYAVWTNKVESGQKEGLLTGSGLFEWLEKYWWVAIGLFVFIMVVPIFYRRN</sequence>
<dbReference type="EMBL" id="BARW01021813">
    <property type="protein sequence ID" value="GAI92281.1"/>
    <property type="molecule type" value="Genomic_DNA"/>
</dbReference>
<gene>
    <name evidence="2" type="ORF">S12H4_36572</name>
</gene>
<name>X1TLN6_9ZZZZ</name>
<dbReference type="AlphaFoldDB" id="X1TLN6"/>
<keyword evidence="1" id="KW-0812">Transmembrane</keyword>
<comment type="caution">
    <text evidence="2">The sequence shown here is derived from an EMBL/GenBank/DDBJ whole genome shotgun (WGS) entry which is preliminary data.</text>
</comment>
<keyword evidence="1" id="KW-0472">Membrane</keyword>
<organism evidence="2">
    <name type="scientific">marine sediment metagenome</name>
    <dbReference type="NCBI Taxonomy" id="412755"/>
    <lineage>
        <taxon>unclassified sequences</taxon>
        <taxon>metagenomes</taxon>
        <taxon>ecological metagenomes</taxon>
    </lineage>
</organism>
<feature type="transmembrane region" description="Helical" evidence="1">
    <location>
        <begin position="113"/>
        <end position="131"/>
    </location>
</feature>
<keyword evidence="1" id="KW-1133">Transmembrane helix</keyword>
<accession>X1TLN6</accession>
<protein>
    <submittedName>
        <fullName evidence="2">Uncharacterized protein</fullName>
    </submittedName>
</protein>